<gene>
    <name evidence="2" type="ORF">COX24_01225</name>
</gene>
<name>A0A2G9ZFD0_9BACT</name>
<dbReference type="AlphaFoldDB" id="A0A2G9ZFD0"/>
<keyword evidence="1" id="KW-0472">Membrane</keyword>
<keyword evidence="1" id="KW-1133">Transmembrane helix</keyword>
<evidence type="ECO:0000313" key="2">
    <source>
        <dbReference type="EMBL" id="PIP31882.1"/>
    </source>
</evidence>
<keyword evidence="1" id="KW-0812">Transmembrane</keyword>
<feature type="transmembrane region" description="Helical" evidence="1">
    <location>
        <begin position="55"/>
        <end position="75"/>
    </location>
</feature>
<dbReference type="PANTHER" id="PTHR39650">
    <property type="entry name" value="CDP-ARCHAEOL SYNTHASE"/>
    <property type="match status" value="1"/>
</dbReference>
<feature type="transmembrane region" description="Helical" evidence="1">
    <location>
        <begin position="135"/>
        <end position="152"/>
    </location>
</feature>
<dbReference type="PANTHER" id="PTHR39650:SF1">
    <property type="entry name" value="CDP-ARCHAEOL SYNTHASE"/>
    <property type="match status" value="1"/>
</dbReference>
<comment type="caution">
    <text evidence="2">The sequence shown here is derived from an EMBL/GenBank/DDBJ whole genome shotgun (WGS) entry which is preliminary data.</text>
</comment>
<evidence type="ECO:0000256" key="1">
    <source>
        <dbReference type="SAM" id="Phobius"/>
    </source>
</evidence>
<feature type="transmembrane region" description="Helical" evidence="1">
    <location>
        <begin position="95"/>
        <end position="115"/>
    </location>
</feature>
<sequence length="182" mass="20747">MGILNNIFGTTWFIALFGVANMAPVFCCKIPFLAKPVDFGKTWRGKRVFGEHKTWRGILFAPLFAVAFFVLQKYLYQQASFIRDISLFDYEKMPLFYSFLAGLGAILGDLVKSFFKRRVNIAPGKSWVPFDQIDYLIGGMLFGFLFFVPSLLTISLTLLFGFVLHVLFNLLGYALKIKKIPL</sequence>
<dbReference type="InterPro" id="IPR032690">
    <property type="entry name" value="CarS"/>
</dbReference>
<proteinExistence type="predicted"/>
<feature type="transmembrane region" description="Helical" evidence="1">
    <location>
        <begin position="12"/>
        <end position="34"/>
    </location>
</feature>
<reference evidence="2 3" key="1">
    <citation type="submission" date="2017-09" db="EMBL/GenBank/DDBJ databases">
        <title>Depth-based differentiation of microbial function through sediment-hosted aquifers and enrichment of novel symbionts in the deep terrestrial subsurface.</title>
        <authorList>
            <person name="Probst A.J."/>
            <person name="Ladd B."/>
            <person name="Jarett J.K."/>
            <person name="Geller-Mcgrath D.E."/>
            <person name="Sieber C.M."/>
            <person name="Emerson J.B."/>
            <person name="Anantharaman K."/>
            <person name="Thomas B.C."/>
            <person name="Malmstrom R."/>
            <person name="Stieglmeier M."/>
            <person name="Klingl A."/>
            <person name="Woyke T."/>
            <person name="Ryan C.M."/>
            <person name="Banfield J.F."/>
        </authorList>
    </citation>
    <scope>NUCLEOTIDE SEQUENCE [LARGE SCALE GENOMIC DNA]</scope>
    <source>
        <strain evidence="2">CG23_combo_of_CG06-09_8_20_14_all_37_87_8</strain>
    </source>
</reference>
<evidence type="ECO:0000313" key="3">
    <source>
        <dbReference type="Proteomes" id="UP000230447"/>
    </source>
</evidence>
<dbReference type="Proteomes" id="UP000230447">
    <property type="component" value="Unassembled WGS sequence"/>
</dbReference>
<organism evidence="2 3">
    <name type="scientific">bacterium (Candidatus Gribaldobacteria) CG23_combo_of_CG06-09_8_20_14_all_37_87_8</name>
    <dbReference type="NCBI Taxonomy" id="2014278"/>
    <lineage>
        <taxon>Bacteria</taxon>
        <taxon>Candidatus Gribaldobacteria</taxon>
    </lineage>
</organism>
<protein>
    <recommendedName>
        <fullName evidence="4">CDP-2,3-bis-(O-geranylgeranyl)-sn-glycerol synthase</fullName>
    </recommendedName>
</protein>
<accession>A0A2G9ZFD0</accession>
<dbReference type="Pfam" id="PF01864">
    <property type="entry name" value="CarS-like"/>
    <property type="match status" value="1"/>
</dbReference>
<dbReference type="EMBL" id="PCSB01000023">
    <property type="protein sequence ID" value="PIP31882.1"/>
    <property type="molecule type" value="Genomic_DNA"/>
</dbReference>
<evidence type="ECO:0008006" key="4">
    <source>
        <dbReference type="Google" id="ProtNLM"/>
    </source>
</evidence>